<evidence type="ECO:0000313" key="1">
    <source>
        <dbReference type="EMBL" id="OHA90659.1"/>
    </source>
</evidence>
<gene>
    <name evidence="1" type="ORF">A2838_03000</name>
</gene>
<organism evidence="1 2">
    <name type="scientific">Candidatus Zambryskibacteria bacterium RIFCSPHIGHO2_01_FULL_46_25</name>
    <dbReference type="NCBI Taxonomy" id="1802738"/>
    <lineage>
        <taxon>Bacteria</taxon>
        <taxon>Candidatus Zambryskiibacteriota</taxon>
    </lineage>
</organism>
<dbReference type="Proteomes" id="UP000178107">
    <property type="component" value="Unassembled WGS sequence"/>
</dbReference>
<sequence length="138" mass="15306">MYDIKRSIGTFPQRKRGGLVSSILDNPELQAAIEAQETSAYVLRHMLDRLIAERPWSDMPAATRTACLHRIVGESDSQTELCQRLDAFIGAGNYEVRWKDIEPNNQVLLETQMIVKALGGLVAKSGALVSVNTSDDVY</sequence>
<evidence type="ECO:0000313" key="2">
    <source>
        <dbReference type="Proteomes" id="UP000178107"/>
    </source>
</evidence>
<accession>A0A1G2T1E6</accession>
<name>A0A1G2T1E6_9BACT</name>
<dbReference type="EMBL" id="MHVH01000003">
    <property type="protein sequence ID" value="OHA90659.1"/>
    <property type="molecule type" value="Genomic_DNA"/>
</dbReference>
<dbReference type="AlphaFoldDB" id="A0A1G2T1E6"/>
<reference evidence="1 2" key="1">
    <citation type="journal article" date="2016" name="Nat. Commun.">
        <title>Thousands of microbial genomes shed light on interconnected biogeochemical processes in an aquifer system.</title>
        <authorList>
            <person name="Anantharaman K."/>
            <person name="Brown C.T."/>
            <person name="Hug L.A."/>
            <person name="Sharon I."/>
            <person name="Castelle C.J."/>
            <person name="Probst A.J."/>
            <person name="Thomas B.C."/>
            <person name="Singh A."/>
            <person name="Wilkins M.J."/>
            <person name="Karaoz U."/>
            <person name="Brodie E.L."/>
            <person name="Williams K.H."/>
            <person name="Hubbard S.S."/>
            <person name="Banfield J.F."/>
        </authorList>
    </citation>
    <scope>NUCLEOTIDE SEQUENCE [LARGE SCALE GENOMIC DNA]</scope>
</reference>
<protein>
    <submittedName>
        <fullName evidence="1">Uncharacterized protein</fullName>
    </submittedName>
</protein>
<comment type="caution">
    <text evidence="1">The sequence shown here is derived from an EMBL/GenBank/DDBJ whole genome shotgun (WGS) entry which is preliminary data.</text>
</comment>
<proteinExistence type="predicted"/>